<dbReference type="InterPro" id="IPR002129">
    <property type="entry name" value="PyrdxlP-dep_de-COase"/>
</dbReference>
<keyword evidence="4 6" id="KW-0663">Pyridoxal phosphate</keyword>
<evidence type="ECO:0000256" key="1">
    <source>
        <dbReference type="ARBA" id="ARBA00001933"/>
    </source>
</evidence>
<dbReference type="SUPFAM" id="SSF53383">
    <property type="entry name" value="PLP-dependent transferases"/>
    <property type="match status" value="1"/>
</dbReference>
<dbReference type="Pfam" id="PF00282">
    <property type="entry name" value="Pyridoxal_deC"/>
    <property type="match status" value="1"/>
</dbReference>
<dbReference type="InterPro" id="IPR015424">
    <property type="entry name" value="PyrdxlP-dep_Trfase"/>
</dbReference>
<evidence type="ECO:0000256" key="6">
    <source>
        <dbReference type="PIRSR" id="PIRSR602129-50"/>
    </source>
</evidence>
<dbReference type="GO" id="GO:0030170">
    <property type="term" value="F:pyridoxal phosphate binding"/>
    <property type="evidence" value="ECO:0007669"/>
    <property type="project" value="InterPro"/>
</dbReference>
<dbReference type="EMBL" id="PFNL01000191">
    <property type="protein sequence ID" value="PIZ44210.1"/>
    <property type="molecule type" value="Genomic_DNA"/>
</dbReference>
<dbReference type="InterPro" id="IPR015421">
    <property type="entry name" value="PyrdxlP-dep_Trfase_major"/>
</dbReference>
<evidence type="ECO:0000256" key="4">
    <source>
        <dbReference type="ARBA" id="ARBA00022898"/>
    </source>
</evidence>
<organism evidence="8 9">
    <name type="scientific">candidate division WWE3 bacterium CG_4_10_14_0_2_um_filter_41_14</name>
    <dbReference type="NCBI Taxonomy" id="1975072"/>
    <lineage>
        <taxon>Bacteria</taxon>
        <taxon>Katanobacteria</taxon>
    </lineage>
</organism>
<accession>A0A2M7TET9</accession>
<dbReference type="PANTHER" id="PTHR45677">
    <property type="entry name" value="GLUTAMATE DECARBOXYLASE-RELATED"/>
    <property type="match status" value="1"/>
</dbReference>
<evidence type="ECO:0000313" key="9">
    <source>
        <dbReference type="Proteomes" id="UP000228920"/>
    </source>
</evidence>
<dbReference type="AlphaFoldDB" id="A0A2M7TET9"/>
<keyword evidence="5 7" id="KW-0456">Lyase</keyword>
<evidence type="ECO:0000256" key="7">
    <source>
        <dbReference type="RuleBase" id="RU000382"/>
    </source>
</evidence>
<name>A0A2M7TET9_UNCKA</name>
<protein>
    <recommendedName>
        <fullName evidence="10">Aspartate aminotransferase family protein</fullName>
    </recommendedName>
</protein>
<proteinExistence type="inferred from homology"/>
<gene>
    <name evidence="8" type="ORF">COY32_06935</name>
</gene>
<comment type="cofactor">
    <cofactor evidence="1 6 7">
        <name>pyridoxal 5'-phosphate</name>
        <dbReference type="ChEBI" id="CHEBI:597326"/>
    </cofactor>
</comment>
<dbReference type="GO" id="GO:0016831">
    <property type="term" value="F:carboxy-lyase activity"/>
    <property type="evidence" value="ECO:0007669"/>
    <property type="project" value="UniProtKB-KW"/>
</dbReference>
<evidence type="ECO:0000313" key="8">
    <source>
        <dbReference type="EMBL" id="PIZ44210.1"/>
    </source>
</evidence>
<dbReference type="Gene3D" id="3.40.640.10">
    <property type="entry name" value="Type I PLP-dependent aspartate aminotransferase-like (Major domain)"/>
    <property type="match status" value="1"/>
</dbReference>
<reference evidence="9" key="1">
    <citation type="submission" date="2017-09" db="EMBL/GenBank/DDBJ databases">
        <title>Depth-based differentiation of microbial function through sediment-hosted aquifers and enrichment of novel symbionts in the deep terrestrial subsurface.</title>
        <authorList>
            <person name="Probst A.J."/>
            <person name="Ladd B."/>
            <person name="Jarett J.K."/>
            <person name="Geller-Mcgrath D.E."/>
            <person name="Sieber C.M.K."/>
            <person name="Emerson J.B."/>
            <person name="Anantharaman K."/>
            <person name="Thomas B.C."/>
            <person name="Malmstrom R."/>
            <person name="Stieglmeier M."/>
            <person name="Klingl A."/>
            <person name="Woyke T."/>
            <person name="Ryan C.M."/>
            <person name="Banfield J.F."/>
        </authorList>
    </citation>
    <scope>NUCLEOTIDE SEQUENCE [LARGE SCALE GENOMIC DNA]</scope>
</reference>
<dbReference type="Proteomes" id="UP000228920">
    <property type="component" value="Unassembled WGS sequence"/>
</dbReference>
<comment type="similarity">
    <text evidence="2 7">Belongs to the group II decarboxylase family.</text>
</comment>
<dbReference type="PANTHER" id="PTHR45677:SF13">
    <property type="entry name" value="LP10922P"/>
    <property type="match status" value="1"/>
</dbReference>
<dbReference type="GO" id="GO:0019752">
    <property type="term" value="P:carboxylic acid metabolic process"/>
    <property type="evidence" value="ECO:0007669"/>
    <property type="project" value="InterPro"/>
</dbReference>
<dbReference type="GO" id="GO:0005737">
    <property type="term" value="C:cytoplasm"/>
    <property type="evidence" value="ECO:0007669"/>
    <property type="project" value="TreeGrafter"/>
</dbReference>
<evidence type="ECO:0000256" key="5">
    <source>
        <dbReference type="ARBA" id="ARBA00023239"/>
    </source>
</evidence>
<feature type="modified residue" description="N6-(pyridoxal phosphate)lysine" evidence="6">
    <location>
        <position position="337"/>
    </location>
</feature>
<keyword evidence="3" id="KW-0210">Decarboxylase</keyword>
<sequence>MKNLVWDKIKLLFPLSNNTMLVDLITLGKNTIFRNIPNVRNARVRGKYGEAEYQKLVNKFSKIPIDPIHTNIVVKDIVSNLFSGIPRWRSPFLQYNVGAAANVAASAMYALALDENIYNINDGLAGNALVAELAVTNILTKLADIKGTNPYGIFTFGGTATNMYAMKVGIRKASPTSAKDGTPQNTWILVTQDAHFSHAVAADWLGVGTGHIEIIDPKQNRESNLQDAERKVRKIIEEGGLFATIIVNGGTTYSHTVDNIQEFVELRNKLVTEYALDYTPHLHVDSVIGWAWLFFKDYDFESNPLELSKPCIENIKQQYDRIKYINLADSWGVDFHKGVGACPVDCSLVIFNDFTSIARLSKKDSPSTDPHQLAQEFSFSNPVDYTLETSRAGATSLAALTSLQTMGITGYQRSLANLVEMSLLMRKRFSNEQGVIISNEGSRGYVTMIRLIPPTLTPDKVEKFNEEVNSYNKSFYKWDLETRMSRNEGVEYSYSGSFIVGEDGTNIGAQKFYLVSPHVDKNIIIDTVSTVMAQKEVFDREIWNK</sequence>
<comment type="caution">
    <text evidence="8">The sequence shown here is derived from an EMBL/GenBank/DDBJ whole genome shotgun (WGS) entry which is preliminary data.</text>
</comment>
<evidence type="ECO:0000256" key="3">
    <source>
        <dbReference type="ARBA" id="ARBA00022793"/>
    </source>
</evidence>
<evidence type="ECO:0000256" key="2">
    <source>
        <dbReference type="ARBA" id="ARBA00009533"/>
    </source>
</evidence>
<evidence type="ECO:0008006" key="10">
    <source>
        <dbReference type="Google" id="ProtNLM"/>
    </source>
</evidence>